<dbReference type="InterPro" id="IPR004088">
    <property type="entry name" value="KH_dom_type_1"/>
</dbReference>
<dbReference type="Pfam" id="PF00270">
    <property type="entry name" value="DEAD"/>
    <property type="match status" value="1"/>
</dbReference>
<dbReference type="HOGENOM" id="CLU_003041_16_8_1"/>
<reference evidence="12 13" key="1">
    <citation type="journal article" date="2007" name="Nature">
        <title>Evolution of genes and genomes on the Drosophila phylogeny.</title>
        <authorList>
            <consortium name="Drosophila 12 Genomes Consortium"/>
            <person name="Clark A.G."/>
            <person name="Eisen M.B."/>
            <person name="Smith D.R."/>
            <person name="Bergman C.M."/>
            <person name="Oliver B."/>
            <person name="Markow T.A."/>
            <person name="Kaufman T.C."/>
            <person name="Kellis M."/>
            <person name="Gelbart W."/>
            <person name="Iyer V.N."/>
            <person name="Pollard D.A."/>
            <person name="Sackton T.B."/>
            <person name="Larracuente A.M."/>
            <person name="Singh N.D."/>
            <person name="Abad J.P."/>
            <person name="Abt D.N."/>
            <person name="Adryan B."/>
            <person name="Aguade M."/>
            <person name="Akashi H."/>
            <person name="Anderson W.W."/>
            <person name="Aquadro C.F."/>
            <person name="Ardell D.H."/>
            <person name="Arguello R."/>
            <person name="Artieri C.G."/>
            <person name="Barbash D.A."/>
            <person name="Barker D."/>
            <person name="Barsanti P."/>
            <person name="Batterham P."/>
            <person name="Batzoglou S."/>
            <person name="Begun D."/>
            <person name="Bhutkar A."/>
            <person name="Blanco E."/>
            <person name="Bosak S.A."/>
            <person name="Bradley R.K."/>
            <person name="Brand A.D."/>
            <person name="Brent M.R."/>
            <person name="Brooks A.N."/>
            <person name="Brown R.H."/>
            <person name="Butlin R.K."/>
            <person name="Caggese C."/>
            <person name="Calvi B.R."/>
            <person name="Bernardo de Carvalho A."/>
            <person name="Caspi A."/>
            <person name="Castrezana S."/>
            <person name="Celniker S.E."/>
            <person name="Chang J.L."/>
            <person name="Chapple C."/>
            <person name="Chatterji S."/>
            <person name="Chinwalla A."/>
            <person name="Civetta A."/>
            <person name="Clifton S.W."/>
            <person name="Comeron J.M."/>
            <person name="Costello J.C."/>
            <person name="Coyne J.A."/>
            <person name="Daub J."/>
            <person name="David R.G."/>
            <person name="Delcher A.L."/>
            <person name="Delehaunty K."/>
            <person name="Do C.B."/>
            <person name="Ebling H."/>
            <person name="Edwards K."/>
            <person name="Eickbush T."/>
            <person name="Evans J.D."/>
            <person name="Filipski A."/>
            <person name="Findeiss S."/>
            <person name="Freyhult E."/>
            <person name="Fulton L."/>
            <person name="Fulton R."/>
            <person name="Garcia A.C."/>
            <person name="Gardiner A."/>
            <person name="Garfield D.A."/>
            <person name="Garvin B.E."/>
            <person name="Gibson G."/>
            <person name="Gilbert D."/>
            <person name="Gnerre S."/>
            <person name="Godfrey J."/>
            <person name="Good R."/>
            <person name="Gotea V."/>
            <person name="Gravely B."/>
            <person name="Greenberg A.J."/>
            <person name="Griffiths-Jones S."/>
            <person name="Gross S."/>
            <person name="Guigo R."/>
            <person name="Gustafson E.A."/>
            <person name="Haerty W."/>
            <person name="Hahn M.W."/>
            <person name="Halligan D.L."/>
            <person name="Halpern A.L."/>
            <person name="Halter G.M."/>
            <person name="Han M.V."/>
            <person name="Heger A."/>
            <person name="Hillier L."/>
            <person name="Hinrichs A.S."/>
            <person name="Holmes I."/>
            <person name="Hoskins R.A."/>
            <person name="Hubisz M.J."/>
            <person name="Hultmark D."/>
            <person name="Huntley M.A."/>
            <person name="Jaffe D.B."/>
            <person name="Jagadeeshan S."/>
            <person name="Jeck W.R."/>
            <person name="Johnson J."/>
            <person name="Jones C.D."/>
            <person name="Jordan W.C."/>
            <person name="Karpen G.H."/>
            <person name="Kataoka E."/>
            <person name="Keightley P.D."/>
            <person name="Kheradpour P."/>
            <person name="Kirkness E.F."/>
            <person name="Koerich L.B."/>
            <person name="Kristiansen K."/>
            <person name="Kudrna D."/>
            <person name="Kulathinal R.J."/>
            <person name="Kumar S."/>
            <person name="Kwok R."/>
            <person name="Lander E."/>
            <person name="Langley C.H."/>
            <person name="Lapoint R."/>
            <person name="Lazzaro B.P."/>
            <person name="Lee S.J."/>
            <person name="Levesque L."/>
            <person name="Li R."/>
            <person name="Lin C.F."/>
            <person name="Lin M.F."/>
            <person name="Lindblad-Toh K."/>
            <person name="Llopart A."/>
            <person name="Long M."/>
            <person name="Low L."/>
            <person name="Lozovsky E."/>
            <person name="Lu J."/>
            <person name="Luo M."/>
            <person name="Machado C.A."/>
            <person name="Makalowski W."/>
            <person name="Marzo M."/>
            <person name="Matsuda M."/>
            <person name="Matzkin L."/>
            <person name="McAllister B."/>
            <person name="McBride C.S."/>
            <person name="McKernan B."/>
            <person name="McKernan K."/>
            <person name="Mendez-Lago M."/>
            <person name="Minx P."/>
            <person name="Mollenhauer M.U."/>
            <person name="Montooth K."/>
            <person name="Mount S.M."/>
            <person name="Mu X."/>
            <person name="Myers E."/>
            <person name="Negre B."/>
            <person name="Newfeld S."/>
            <person name="Nielsen R."/>
            <person name="Noor M.A."/>
            <person name="O'Grady P."/>
            <person name="Pachter L."/>
            <person name="Papaceit M."/>
            <person name="Parisi M.J."/>
            <person name="Parisi M."/>
            <person name="Parts L."/>
            <person name="Pedersen J.S."/>
            <person name="Pesole G."/>
            <person name="Phillippy A.M."/>
            <person name="Ponting C.P."/>
            <person name="Pop M."/>
            <person name="Porcelli D."/>
            <person name="Powell J.R."/>
            <person name="Prohaska S."/>
            <person name="Pruitt K."/>
            <person name="Puig M."/>
            <person name="Quesneville H."/>
            <person name="Ram K.R."/>
            <person name="Rand D."/>
            <person name="Rasmussen M.D."/>
            <person name="Reed L.K."/>
            <person name="Reenan R."/>
            <person name="Reily A."/>
            <person name="Remington K.A."/>
            <person name="Rieger T.T."/>
            <person name="Ritchie M.G."/>
            <person name="Robin C."/>
            <person name="Rogers Y.H."/>
            <person name="Rohde C."/>
            <person name="Rozas J."/>
            <person name="Rubenfield M.J."/>
            <person name="Ruiz A."/>
            <person name="Russo S."/>
            <person name="Salzberg S.L."/>
            <person name="Sanchez-Gracia A."/>
            <person name="Saranga D.J."/>
            <person name="Sato H."/>
            <person name="Schaeffer S.W."/>
            <person name="Schatz M.C."/>
            <person name="Schlenke T."/>
            <person name="Schwartz R."/>
            <person name="Segarra C."/>
            <person name="Singh R.S."/>
            <person name="Sirot L."/>
            <person name="Sirota M."/>
            <person name="Sisneros N.B."/>
            <person name="Smith C.D."/>
            <person name="Smith T.F."/>
            <person name="Spieth J."/>
            <person name="Stage D.E."/>
            <person name="Stark A."/>
            <person name="Stephan W."/>
            <person name="Strausberg R.L."/>
            <person name="Strempel S."/>
            <person name="Sturgill D."/>
            <person name="Sutton G."/>
            <person name="Sutton G.G."/>
            <person name="Tao W."/>
            <person name="Teichmann S."/>
            <person name="Tobari Y.N."/>
            <person name="Tomimura Y."/>
            <person name="Tsolas J.M."/>
            <person name="Valente V.L."/>
            <person name="Venter E."/>
            <person name="Venter J.C."/>
            <person name="Vicario S."/>
            <person name="Vieira F.G."/>
            <person name="Vilella A.J."/>
            <person name="Villasante A."/>
            <person name="Walenz B."/>
            <person name="Wang J."/>
            <person name="Wasserman M."/>
            <person name="Watts T."/>
            <person name="Wilson D."/>
            <person name="Wilson R.K."/>
            <person name="Wing R.A."/>
            <person name="Wolfner M.F."/>
            <person name="Wong A."/>
            <person name="Wong G.K."/>
            <person name="Wu C.I."/>
            <person name="Wu G."/>
            <person name="Yamamoto D."/>
            <person name="Yang H.P."/>
            <person name="Yang S.P."/>
            <person name="Yorke J.A."/>
            <person name="Yoshida K."/>
            <person name="Zdobnov E."/>
            <person name="Zhang P."/>
            <person name="Zhang Y."/>
            <person name="Zimin A.V."/>
            <person name="Baldwin J."/>
            <person name="Abdouelleil A."/>
            <person name="Abdulkadir J."/>
            <person name="Abebe A."/>
            <person name="Abera B."/>
            <person name="Abreu J."/>
            <person name="Acer S.C."/>
            <person name="Aftuck L."/>
            <person name="Alexander A."/>
            <person name="An P."/>
            <person name="Anderson E."/>
            <person name="Anderson S."/>
            <person name="Arachi H."/>
            <person name="Azer M."/>
            <person name="Bachantsang P."/>
            <person name="Barry A."/>
            <person name="Bayul T."/>
            <person name="Berlin A."/>
            <person name="Bessette D."/>
            <person name="Bloom T."/>
            <person name="Blye J."/>
            <person name="Boguslavskiy L."/>
            <person name="Bonnet C."/>
            <person name="Boukhgalter B."/>
            <person name="Bourzgui I."/>
            <person name="Brown A."/>
            <person name="Cahill P."/>
            <person name="Channer S."/>
            <person name="Cheshatsang Y."/>
            <person name="Chuda L."/>
            <person name="Citroen M."/>
            <person name="Collymore A."/>
            <person name="Cooke P."/>
            <person name="Costello M."/>
            <person name="D'Aco K."/>
            <person name="Daza R."/>
            <person name="De Haan G."/>
            <person name="DeGray S."/>
            <person name="DeMaso C."/>
            <person name="Dhargay N."/>
            <person name="Dooley K."/>
            <person name="Dooley E."/>
            <person name="Doricent M."/>
            <person name="Dorje P."/>
            <person name="Dorjee K."/>
            <person name="Dupes A."/>
            <person name="Elong R."/>
            <person name="Falk J."/>
            <person name="Farina A."/>
            <person name="Faro S."/>
            <person name="Ferguson D."/>
            <person name="Fisher S."/>
            <person name="Foley C.D."/>
            <person name="Franke A."/>
            <person name="Friedrich D."/>
            <person name="Gadbois L."/>
            <person name="Gearin G."/>
            <person name="Gearin C.R."/>
            <person name="Giannoukos G."/>
            <person name="Goode T."/>
            <person name="Graham J."/>
            <person name="Grandbois E."/>
            <person name="Grewal S."/>
            <person name="Gyaltsen K."/>
            <person name="Hafez N."/>
            <person name="Hagos B."/>
            <person name="Hall J."/>
            <person name="Henson C."/>
            <person name="Hollinger A."/>
            <person name="Honan T."/>
            <person name="Huard M.D."/>
            <person name="Hughes L."/>
            <person name="Hurhula B."/>
            <person name="Husby M.E."/>
            <person name="Kamat A."/>
            <person name="Kanga B."/>
            <person name="Kashin S."/>
            <person name="Khazanovich D."/>
            <person name="Kisner P."/>
            <person name="Lance K."/>
            <person name="Lara M."/>
            <person name="Lee W."/>
            <person name="Lennon N."/>
            <person name="Letendre F."/>
            <person name="LeVine R."/>
            <person name="Lipovsky A."/>
            <person name="Liu X."/>
            <person name="Liu J."/>
            <person name="Liu S."/>
            <person name="Lokyitsang T."/>
            <person name="Lokyitsang Y."/>
            <person name="Lubonja R."/>
            <person name="Lui A."/>
            <person name="MacDonald P."/>
            <person name="Magnisalis V."/>
            <person name="Maru K."/>
            <person name="Matthews C."/>
            <person name="McCusker W."/>
            <person name="McDonough S."/>
            <person name="Mehta T."/>
            <person name="Meldrim J."/>
            <person name="Meneus L."/>
            <person name="Mihai O."/>
            <person name="Mihalev A."/>
            <person name="Mihova T."/>
            <person name="Mittelman R."/>
            <person name="Mlenga V."/>
            <person name="Montmayeur A."/>
            <person name="Mulrain L."/>
            <person name="Navidi A."/>
            <person name="Naylor J."/>
            <person name="Negash T."/>
            <person name="Nguyen T."/>
            <person name="Nguyen N."/>
            <person name="Nicol R."/>
            <person name="Norbu C."/>
            <person name="Norbu N."/>
            <person name="Novod N."/>
            <person name="O'Neill B."/>
            <person name="Osman S."/>
            <person name="Markiewicz E."/>
            <person name="Oyono O.L."/>
            <person name="Patti C."/>
            <person name="Phunkhang P."/>
            <person name="Pierre F."/>
            <person name="Priest M."/>
            <person name="Raghuraman S."/>
            <person name="Rege F."/>
            <person name="Reyes R."/>
            <person name="Rise C."/>
            <person name="Rogov P."/>
            <person name="Ross K."/>
            <person name="Ryan E."/>
            <person name="Settipalli S."/>
            <person name="Shea T."/>
            <person name="Sherpa N."/>
            <person name="Shi L."/>
            <person name="Shih D."/>
            <person name="Sparrow T."/>
            <person name="Spaulding J."/>
            <person name="Stalker J."/>
            <person name="Stange-Thomann N."/>
            <person name="Stavropoulos S."/>
            <person name="Stone C."/>
            <person name="Strader C."/>
            <person name="Tesfaye S."/>
            <person name="Thomson T."/>
            <person name="Thoulutsang Y."/>
            <person name="Thoulutsang D."/>
            <person name="Topham K."/>
            <person name="Topping I."/>
            <person name="Tsamla T."/>
            <person name="Vassiliev H."/>
            <person name="Vo A."/>
            <person name="Wangchuk T."/>
            <person name="Wangdi T."/>
            <person name="Weiand M."/>
            <person name="Wilkinson J."/>
            <person name="Wilson A."/>
            <person name="Yadav S."/>
            <person name="Young G."/>
            <person name="Yu Q."/>
            <person name="Zembek L."/>
            <person name="Zhong D."/>
            <person name="Zimmer A."/>
            <person name="Zwirko Z."/>
            <person name="Jaffe D.B."/>
            <person name="Alvarez P."/>
            <person name="Brockman W."/>
            <person name="Butler J."/>
            <person name="Chin C."/>
            <person name="Gnerre S."/>
            <person name="Grabherr M."/>
            <person name="Kleber M."/>
            <person name="Mauceli E."/>
            <person name="MacCallum I."/>
        </authorList>
    </citation>
    <scope>NUCLEOTIDE SEQUENCE [LARGE SCALE GENOMIC DNA]</scope>
    <source>
        <strain evidence="13">white501</strain>
    </source>
</reference>
<dbReference type="GO" id="GO:0005524">
    <property type="term" value="F:ATP binding"/>
    <property type="evidence" value="ECO:0007669"/>
    <property type="project" value="UniProtKB-KW"/>
</dbReference>
<dbReference type="Gene3D" id="3.40.50.300">
    <property type="entry name" value="P-loop containing nucleotide triphosphate hydrolases"/>
    <property type="match status" value="2"/>
</dbReference>
<evidence type="ECO:0000259" key="10">
    <source>
        <dbReference type="PROSITE" id="PS51192"/>
    </source>
</evidence>
<evidence type="ECO:0000256" key="5">
    <source>
        <dbReference type="ARBA" id="ARBA00022840"/>
    </source>
</evidence>
<feature type="compositionally biased region" description="Acidic residues" evidence="9">
    <location>
        <begin position="1"/>
        <end position="10"/>
    </location>
</feature>
<dbReference type="InterPro" id="IPR027417">
    <property type="entry name" value="P-loop_NTPase"/>
</dbReference>
<dbReference type="FunFam" id="3.40.50.300:FF:000079">
    <property type="entry name" value="probable ATP-dependent RNA helicase DDX17"/>
    <property type="match status" value="1"/>
</dbReference>
<dbReference type="OMA" id="RWAKCPP"/>
<accession>B4QYQ4</accession>
<dbReference type="InterPro" id="IPR036612">
    <property type="entry name" value="KH_dom_type_1_sf"/>
</dbReference>
<evidence type="ECO:0000256" key="8">
    <source>
        <dbReference type="RuleBase" id="RU000492"/>
    </source>
</evidence>
<keyword evidence="5 8" id="KW-0067">ATP-binding</keyword>
<proteinExistence type="inferred from homology"/>
<dbReference type="Proteomes" id="UP000000304">
    <property type="component" value="Chromosome 3R"/>
</dbReference>
<feature type="region of interest" description="Disordered" evidence="9">
    <location>
        <begin position="679"/>
        <end position="713"/>
    </location>
</feature>
<dbReference type="EMBL" id="CM000364">
    <property type="protein sequence ID" value="EDX13812.1"/>
    <property type="molecule type" value="Genomic_DNA"/>
</dbReference>
<feature type="region of interest" description="Disordered" evidence="9">
    <location>
        <begin position="1"/>
        <end position="92"/>
    </location>
</feature>
<dbReference type="SMART" id="SM00322">
    <property type="entry name" value="KH"/>
    <property type="match status" value="1"/>
</dbReference>
<feature type="domain" description="Helicase ATP-binding" evidence="10">
    <location>
        <begin position="319"/>
        <end position="494"/>
    </location>
</feature>
<dbReference type="Pfam" id="PF00271">
    <property type="entry name" value="Helicase_C"/>
    <property type="match status" value="1"/>
</dbReference>
<dbReference type="Bgee" id="FBgn0190037">
    <property type="expression patterns" value="Expressed in adult organism and 3 other cell types or tissues"/>
</dbReference>
<dbReference type="SMART" id="SM00487">
    <property type="entry name" value="DEXDc"/>
    <property type="match status" value="1"/>
</dbReference>
<dbReference type="CDD" id="cd00105">
    <property type="entry name" value="KH-I"/>
    <property type="match status" value="1"/>
</dbReference>
<keyword evidence="2 8" id="KW-0547">Nucleotide-binding</keyword>
<evidence type="ECO:0000256" key="1">
    <source>
        <dbReference type="ARBA" id="ARBA00012552"/>
    </source>
</evidence>
<comment type="similarity">
    <text evidence="8">Belongs to the DEAD box helicase family.</text>
</comment>
<dbReference type="EC" id="3.6.4.13" evidence="1"/>
<dbReference type="InterPro" id="IPR004087">
    <property type="entry name" value="KH_dom"/>
</dbReference>
<keyword evidence="4 8" id="KW-0347">Helicase</keyword>
<dbReference type="OrthoDB" id="196131at2759"/>
<dbReference type="InterPro" id="IPR000629">
    <property type="entry name" value="RNA-helicase_DEAD-box_CS"/>
</dbReference>
<dbReference type="AlphaFoldDB" id="B4QYQ4"/>
<evidence type="ECO:0000256" key="4">
    <source>
        <dbReference type="ARBA" id="ARBA00022806"/>
    </source>
</evidence>
<name>B4QYQ4_DROSI</name>
<feature type="compositionally biased region" description="Polar residues" evidence="9">
    <location>
        <begin position="190"/>
        <end position="201"/>
    </location>
</feature>
<dbReference type="SUPFAM" id="SSF52540">
    <property type="entry name" value="P-loop containing nucleoside triphosphate hydrolases"/>
    <property type="match status" value="1"/>
</dbReference>
<dbReference type="Gene3D" id="3.30.1370.10">
    <property type="entry name" value="K Homology domain, type 1"/>
    <property type="match status" value="1"/>
</dbReference>
<dbReference type="GO" id="GO:0031047">
    <property type="term" value="P:regulatory ncRNA-mediated gene silencing"/>
    <property type="evidence" value="ECO:0007669"/>
    <property type="project" value="UniProtKB-ARBA"/>
</dbReference>
<evidence type="ECO:0000256" key="9">
    <source>
        <dbReference type="SAM" id="MobiDB-lite"/>
    </source>
</evidence>
<sequence>MSELDWDDPNYVEKPAVPQEYSKLNDKYERSIRRDGNSRGYKGERNDNGGEGRGYRGKRDDYGGGRRDYRDNYGAGCRDSRDSGGGGGGEGFSESLSIASEMVGKVIGRGGSNVSRIQNDFNVRVKVDKYDLIVKITGNIQSNVLDAIDHVRKQVTNSGDRGRDRDSRDHVSNERHDGGGGGGGYDRSKGSSYEFNPPSSESKNDNGDLTGTIDWAALNKASIAATAARWSKCPPLTKNFYKEAPEVANLTKSEIERIREENNKITVSYVFEPKEGETAPPIPNPVWTFEQCFAEYPDMLGEITKMGFPKPSPIQSQAWPILLQGHDMIGIAQTGTGKTLAFLLPGMIHTEYQSTPRGTRGGANVLVLAPTRELALQIEMEVNKYSFRGMKAVCVYGGGDRNMQISDLERGAEIIICTPGRLNDLIMANVIDVSTITYLVLDEADRMLDMGFEPQIRKVMLDIRPDRQTIMTSATWPPGVRRLAQSYMKNPIQVCVGSLDLAATHSVKQVIKLMEDDMAKFNTITSFVKNMSDTDKIIIFCGRKVRADDLSSELTLDGFMTQCIHGNRDQMDREQAIADIKSGVVRILVATDVASRGLDIEDITHVINYDFPRNIEEYVHRVGRTGRAGRQGTSISFFTREDWGMAKELIDILQEAEQEVPDELHNMARRFKAMKDKRAAEGGGFGGRGGRFGGGRGGGGRGGGRRNFDQFQY</sequence>
<evidence type="ECO:0000256" key="6">
    <source>
        <dbReference type="ARBA" id="ARBA00047984"/>
    </source>
</evidence>
<evidence type="ECO:0000256" key="7">
    <source>
        <dbReference type="PROSITE-ProRule" id="PRU00117"/>
    </source>
</evidence>
<dbReference type="InterPro" id="IPR011545">
    <property type="entry name" value="DEAD/DEAH_box_helicase_dom"/>
</dbReference>
<keyword evidence="13" id="KW-1185">Reference proteome</keyword>
<dbReference type="FunFam" id="3.40.50.300:FF:000008">
    <property type="entry name" value="ATP-dependent RNA helicase RhlB"/>
    <property type="match status" value="1"/>
</dbReference>
<feature type="compositionally biased region" description="Gly residues" evidence="9">
    <location>
        <begin position="681"/>
        <end position="702"/>
    </location>
</feature>
<dbReference type="PROSITE" id="PS51192">
    <property type="entry name" value="HELICASE_ATP_BIND_1"/>
    <property type="match status" value="1"/>
</dbReference>
<dbReference type="Pfam" id="PF00013">
    <property type="entry name" value="KH_1"/>
    <property type="match status" value="1"/>
</dbReference>
<dbReference type="KEGG" id="dsi:Dsimw501_GD18514"/>
<dbReference type="CDD" id="cd18787">
    <property type="entry name" value="SF2_C_DEAD"/>
    <property type="match status" value="1"/>
</dbReference>
<dbReference type="PROSITE" id="PS00039">
    <property type="entry name" value="DEAD_ATP_HELICASE"/>
    <property type="match status" value="1"/>
</dbReference>
<feature type="domain" description="Helicase C-terminal" evidence="11">
    <location>
        <begin position="523"/>
        <end position="668"/>
    </location>
</feature>
<evidence type="ECO:0000256" key="2">
    <source>
        <dbReference type="ARBA" id="ARBA00022741"/>
    </source>
</evidence>
<gene>
    <name evidence="12" type="primary">Dsim\GD18514</name>
    <name evidence="12" type="ORF">Dsim_GD18514</name>
</gene>
<feature type="region of interest" description="Disordered" evidence="9">
    <location>
        <begin position="155"/>
        <end position="208"/>
    </location>
</feature>
<dbReference type="PROSITE" id="PS50084">
    <property type="entry name" value="KH_TYPE_1"/>
    <property type="match status" value="1"/>
</dbReference>
<comment type="catalytic activity">
    <reaction evidence="6">
        <text>ATP + H2O = ADP + phosphate + H(+)</text>
        <dbReference type="Rhea" id="RHEA:13065"/>
        <dbReference type="ChEBI" id="CHEBI:15377"/>
        <dbReference type="ChEBI" id="CHEBI:15378"/>
        <dbReference type="ChEBI" id="CHEBI:30616"/>
        <dbReference type="ChEBI" id="CHEBI:43474"/>
        <dbReference type="ChEBI" id="CHEBI:456216"/>
        <dbReference type="EC" id="3.6.4.13"/>
    </reaction>
</comment>
<keyword evidence="7" id="KW-0694">RNA-binding</keyword>
<evidence type="ECO:0000256" key="3">
    <source>
        <dbReference type="ARBA" id="ARBA00022801"/>
    </source>
</evidence>
<dbReference type="CDD" id="cd17958">
    <property type="entry name" value="DEADc_DDX43_DDX53"/>
    <property type="match status" value="1"/>
</dbReference>
<dbReference type="PANTHER" id="PTHR47958">
    <property type="entry name" value="ATP-DEPENDENT RNA HELICASE DBP3"/>
    <property type="match status" value="1"/>
</dbReference>
<organism evidence="12 13">
    <name type="scientific">Drosophila simulans</name>
    <name type="common">Fruit fly</name>
    <dbReference type="NCBI Taxonomy" id="7240"/>
    <lineage>
        <taxon>Eukaryota</taxon>
        <taxon>Metazoa</taxon>
        <taxon>Ecdysozoa</taxon>
        <taxon>Arthropoda</taxon>
        <taxon>Hexapoda</taxon>
        <taxon>Insecta</taxon>
        <taxon>Pterygota</taxon>
        <taxon>Neoptera</taxon>
        <taxon>Endopterygota</taxon>
        <taxon>Diptera</taxon>
        <taxon>Brachycera</taxon>
        <taxon>Muscomorpha</taxon>
        <taxon>Ephydroidea</taxon>
        <taxon>Drosophilidae</taxon>
        <taxon>Drosophila</taxon>
        <taxon>Sophophora</taxon>
    </lineage>
</organism>
<dbReference type="SMART" id="SM00490">
    <property type="entry name" value="HELICc"/>
    <property type="match status" value="1"/>
</dbReference>
<dbReference type="PROSITE" id="PS51194">
    <property type="entry name" value="HELICASE_CTER"/>
    <property type="match status" value="1"/>
</dbReference>
<dbReference type="FunFam" id="3.30.1370.10:FF:000170">
    <property type="entry name" value="Vigilin 1"/>
    <property type="match status" value="1"/>
</dbReference>
<evidence type="ECO:0000259" key="11">
    <source>
        <dbReference type="PROSITE" id="PS51194"/>
    </source>
</evidence>
<dbReference type="SUPFAM" id="SSF54791">
    <property type="entry name" value="Eukaryotic type KH-domain (KH-domain type I)"/>
    <property type="match status" value="1"/>
</dbReference>
<dbReference type="InterPro" id="IPR014001">
    <property type="entry name" value="Helicase_ATP-bd"/>
</dbReference>
<evidence type="ECO:0000313" key="12">
    <source>
        <dbReference type="EMBL" id="EDX13812.1"/>
    </source>
</evidence>
<dbReference type="PhylomeDB" id="B4QYQ4"/>
<protein>
    <recommendedName>
        <fullName evidence="1">RNA helicase</fullName>
        <ecNumber evidence="1">3.6.4.13</ecNumber>
    </recommendedName>
</protein>
<dbReference type="InterPro" id="IPR001650">
    <property type="entry name" value="Helicase_C-like"/>
</dbReference>
<dbReference type="SMR" id="B4QYQ4"/>
<dbReference type="STRING" id="7240.B4QYQ4"/>
<feature type="compositionally biased region" description="Basic and acidic residues" evidence="9">
    <location>
        <begin position="160"/>
        <end position="178"/>
    </location>
</feature>
<evidence type="ECO:0000313" key="13">
    <source>
        <dbReference type="Proteomes" id="UP000000304"/>
    </source>
</evidence>
<keyword evidence="3 8" id="KW-0378">Hydrolase</keyword>
<dbReference type="GO" id="GO:0003724">
    <property type="term" value="F:RNA helicase activity"/>
    <property type="evidence" value="ECO:0007669"/>
    <property type="project" value="UniProtKB-EC"/>
</dbReference>
<feature type="compositionally biased region" description="Basic and acidic residues" evidence="9">
    <location>
        <begin position="23"/>
        <end position="71"/>
    </location>
</feature>
<dbReference type="GO" id="GO:0003723">
    <property type="term" value="F:RNA binding"/>
    <property type="evidence" value="ECO:0007669"/>
    <property type="project" value="UniProtKB-UniRule"/>
</dbReference>
<dbReference type="GO" id="GO:0016787">
    <property type="term" value="F:hydrolase activity"/>
    <property type="evidence" value="ECO:0007669"/>
    <property type="project" value="UniProtKB-KW"/>
</dbReference>